<gene>
    <name evidence="1" type="ORF">NQ317_016336</name>
</gene>
<proteinExistence type="predicted"/>
<name>A0ABQ9J352_9CUCU</name>
<accession>A0ABQ9J352</accession>
<keyword evidence="2" id="KW-1185">Reference proteome</keyword>
<evidence type="ECO:0000313" key="1">
    <source>
        <dbReference type="EMBL" id="KAJ8971619.1"/>
    </source>
</evidence>
<sequence length="102" mass="11109">MRSSGFRQINARVGRMKDAGWSKELEGKQLEEELNEALSAAKAWMEIIPEKIEQRPSGSLQVGEIALLAVKSTLPDSNSGSDPCGDIIFSGESVELSFLLDL</sequence>
<reference evidence="1" key="1">
    <citation type="journal article" date="2023" name="Insect Mol. Biol.">
        <title>Genome sequencing provides insights into the evolution of gene families encoding plant cell wall-degrading enzymes in longhorned beetles.</title>
        <authorList>
            <person name="Shin N.R."/>
            <person name="Okamura Y."/>
            <person name="Kirsch R."/>
            <person name="Pauchet Y."/>
        </authorList>
    </citation>
    <scope>NUCLEOTIDE SEQUENCE</scope>
    <source>
        <strain evidence="1">MMC_N1</strain>
    </source>
</reference>
<comment type="caution">
    <text evidence="1">The sequence shown here is derived from an EMBL/GenBank/DDBJ whole genome shotgun (WGS) entry which is preliminary data.</text>
</comment>
<protein>
    <submittedName>
        <fullName evidence="1">Uncharacterized protein</fullName>
    </submittedName>
</protein>
<dbReference type="EMBL" id="JAPWTJ010001454">
    <property type="protein sequence ID" value="KAJ8971619.1"/>
    <property type="molecule type" value="Genomic_DNA"/>
</dbReference>
<dbReference type="Proteomes" id="UP001162164">
    <property type="component" value="Unassembled WGS sequence"/>
</dbReference>
<evidence type="ECO:0000313" key="2">
    <source>
        <dbReference type="Proteomes" id="UP001162164"/>
    </source>
</evidence>
<organism evidence="1 2">
    <name type="scientific">Molorchus minor</name>
    <dbReference type="NCBI Taxonomy" id="1323400"/>
    <lineage>
        <taxon>Eukaryota</taxon>
        <taxon>Metazoa</taxon>
        <taxon>Ecdysozoa</taxon>
        <taxon>Arthropoda</taxon>
        <taxon>Hexapoda</taxon>
        <taxon>Insecta</taxon>
        <taxon>Pterygota</taxon>
        <taxon>Neoptera</taxon>
        <taxon>Endopterygota</taxon>
        <taxon>Coleoptera</taxon>
        <taxon>Polyphaga</taxon>
        <taxon>Cucujiformia</taxon>
        <taxon>Chrysomeloidea</taxon>
        <taxon>Cerambycidae</taxon>
        <taxon>Lamiinae</taxon>
        <taxon>Monochamini</taxon>
        <taxon>Molorchus</taxon>
    </lineage>
</organism>